<comment type="similarity">
    <text evidence="1">Belongs to the C/M/P thioester hydrolase family.</text>
</comment>
<evidence type="ECO:0000313" key="6">
    <source>
        <dbReference type="Proteomes" id="UP000199727"/>
    </source>
</evidence>
<evidence type="ECO:0000256" key="1">
    <source>
        <dbReference type="ARBA" id="ARBA00006538"/>
    </source>
</evidence>
<feature type="domain" description="Acyl-CoA thioesterase-like N-terminal HotDog" evidence="3">
    <location>
        <begin position="26"/>
        <end position="109"/>
    </location>
</feature>
<dbReference type="OrthoDB" id="68328at2759"/>
<dbReference type="InterPro" id="IPR042171">
    <property type="entry name" value="Acyl-CoA_hotdog"/>
</dbReference>
<accession>A0A854Q8M9</accession>
<dbReference type="InterPro" id="IPR003703">
    <property type="entry name" value="Acyl_CoA_thio"/>
</dbReference>
<dbReference type="InterPro" id="IPR049449">
    <property type="entry name" value="TesB_ACOT8-like_N"/>
</dbReference>
<organism evidence="5 6">
    <name type="scientific">Cryptococcus neoformans Tu259-1</name>
    <dbReference type="NCBI Taxonomy" id="1230072"/>
    <lineage>
        <taxon>Eukaryota</taxon>
        <taxon>Fungi</taxon>
        <taxon>Dikarya</taxon>
        <taxon>Basidiomycota</taxon>
        <taxon>Agaricomycotina</taxon>
        <taxon>Tremellomycetes</taxon>
        <taxon>Tremellales</taxon>
        <taxon>Cryptococcaceae</taxon>
        <taxon>Cryptococcus</taxon>
        <taxon>Cryptococcus neoformans species complex</taxon>
    </lineage>
</organism>
<comment type="caution">
    <text evidence="5">The sequence shown here is derived from an EMBL/GenBank/DDBJ whole genome shotgun (WGS) entry which is preliminary data.</text>
</comment>
<dbReference type="Pfam" id="PF13622">
    <property type="entry name" value="4HBT_3"/>
    <property type="match status" value="1"/>
</dbReference>
<proteinExistence type="inferred from homology"/>
<dbReference type="InterPro" id="IPR049450">
    <property type="entry name" value="ACOT8-like_C"/>
</dbReference>
<dbReference type="AlphaFoldDB" id="A0A854Q8M9"/>
<dbReference type="Pfam" id="PF20789">
    <property type="entry name" value="4HBT_3C"/>
    <property type="match status" value="1"/>
</dbReference>
<sequence length="374" mass="42262">MGMSLVSRISVSPHPNKPFTFIPHDTWIPPGARSIYGGLVISQALCSSLLTVEPPFGLHSIHCYFLHPAQSDGDIEYKVDKLAEGNRYIRREVRGWQNGRIFFILFASYQSPYERFSVSSQGHTPVRVSHSLTAMVQPWDEDPTQKNGEGFEVKESFQAPFPKELRPWDQCEDNEVFLQRLVQEKSKEELGWKWGYLDDWSKKRGSAAFFTSVARKIPGVPSSKEYYVNGLPTTRMMWYRPRIDPDETISEEMYKSMITYLTDYQLVGAATRSIGLNMSSTPQIGLIASLDHSIHFYPLPPDLDYQEPVLHVMESQVADMSSGRAVARGRVYSAKGKLLAVTCQEGVFKAREPGKKPMGVAANGIDEEDLQARL</sequence>
<dbReference type="Proteomes" id="UP000199727">
    <property type="component" value="Unassembled WGS sequence"/>
</dbReference>
<evidence type="ECO:0000313" key="5">
    <source>
        <dbReference type="EMBL" id="OXG15905.1"/>
    </source>
</evidence>
<feature type="domain" description="Acyl-CoA thioesterase-like C-terminal" evidence="4">
    <location>
        <begin position="231"/>
        <end position="347"/>
    </location>
</feature>
<dbReference type="GO" id="GO:0009062">
    <property type="term" value="P:fatty acid catabolic process"/>
    <property type="evidence" value="ECO:0007669"/>
    <property type="project" value="TreeGrafter"/>
</dbReference>
<protein>
    <submittedName>
        <fullName evidence="5">Acyl-CoA thioesterase II</fullName>
    </submittedName>
</protein>
<evidence type="ECO:0000259" key="3">
    <source>
        <dbReference type="Pfam" id="PF13622"/>
    </source>
</evidence>
<dbReference type="CDD" id="cd03445">
    <property type="entry name" value="Thioesterase_II_repeat2"/>
    <property type="match status" value="1"/>
</dbReference>
<dbReference type="GO" id="GO:0005782">
    <property type="term" value="C:peroxisomal matrix"/>
    <property type="evidence" value="ECO:0007669"/>
    <property type="project" value="UniProtKB-SubCell"/>
</dbReference>
<evidence type="ECO:0000259" key="4">
    <source>
        <dbReference type="Pfam" id="PF20789"/>
    </source>
</evidence>
<dbReference type="CDD" id="cd03444">
    <property type="entry name" value="Thioesterase_II_repeat1"/>
    <property type="match status" value="1"/>
</dbReference>
<evidence type="ECO:0000256" key="2">
    <source>
        <dbReference type="ARBA" id="ARBA00022801"/>
    </source>
</evidence>
<dbReference type="PANTHER" id="PTHR11066:SF34">
    <property type="entry name" value="ACYL-COENZYME A THIOESTERASE 8"/>
    <property type="match status" value="1"/>
</dbReference>
<dbReference type="PANTHER" id="PTHR11066">
    <property type="entry name" value="ACYL-COA THIOESTERASE"/>
    <property type="match status" value="1"/>
</dbReference>
<dbReference type="GO" id="GO:0006637">
    <property type="term" value="P:acyl-CoA metabolic process"/>
    <property type="evidence" value="ECO:0007669"/>
    <property type="project" value="InterPro"/>
</dbReference>
<dbReference type="GO" id="GO:0047617">
    <property type="term" value="F:fatty acyl-CoA hydrolase activity"/>
    <property type="evidence" value="ECO:0007669"/>
    <property type="project" value="InterPro"/>
</dbReference>
<gene>
    <name evidence="5" type="ORF">C361_05350</name>
</gene>
<dbReference type="InterPro" id="IPR029069">
    <property type="entry name" value="HotDog_dom_sf"/>
</dbReference>
<dbReference type="SUPFAM" id="SSF54637">
    <property type="entry name" value="Thioesterase/thiol ester dehydrase-isomerase"/>
    <property type="match status" value="2"/>
</dbReference>
<dbReference type="EMBL" id="AMKT01000069">
    <property type="protein sequence ID" value="OXG15905.1"/>
    <property type="molecule type" value="Genomic_DNA"/>
</dbReference>
<dbReference type="Gene3D" id="2.40.160.210">
    <property type="entry name" value="Acyl-CoA thioesterase, double hotdog domain"/>
    <property type="match status" value="1"/>
</dbReference>
<name>A0A854Q8M9_CRYNE</name>
<reference evidence="5 6" key="1">
    <citation type="submission" date="2017-06" db="EMBL/GenBank/DDBJ databases">
        <title>Global population genomics of the pathogenic fungus Cryptococcus neoformans var. grubii.</title>
        <authorList>
            <person name="Cuomo C."/>
            <person name="Litvintseva A."/>
            <person name="Chen Y."/>
            <person name="Young S."/>
            <person name="Zeng Q."/>
            <person name="Chapman S."/>
            <person name="Gujja S."/>
            <person name="Saif S."/>
            <person name="Birren B."/>
        </authorList>
    </citation>
    <scope>NUCLEOTIDE SEQUENCE [LARGE SCALE GENOMIC DNA]</scope>
    <source>
        <strain evidence="5 6">Tu259-1</strain>
    </source>
</reference>
<keyword evidence="2" id="KW-0378">Hydrolase</keyword>